<evidence type="ECO:0000313" key="7">
    <source>
        <dbReference type="EMBL" id="KAJ5414744.1"/>
    </source>
</evidence>
<dbReference type="GO" id="GO:0008270">
    <property type="term" value="F:zinc ion binding"/>
    <property type="evidence" value="ECO:0007669"/>
    <property type="project" value="InterPro"/>
</dbReference>
<evidence type="ECO:0000313" key="8">
    <source>
        <dbReference type="Proteomes" id="UP001147747"/>
    </source>
</evidence>
<dbReference type="InterPro" id="IPR052073">
    <property type="entry name" value="Amide_Lactam_Regulators"/>
</dbReference>
<dbReference type="InterPro" id="IPR007219">
    <property type="entry name" value="XnlR_reg_dom"/>
</dbReference>
<keyword evidence="3" id="KW-0238">DNA-binding</keyword>
<keyword evidence="5" id="KW-0539">Nucleus</keyword>
<keyword evidence="8" id="KW-1185">Reference proteome</keyword>
<evidence type="ECO:0000256" key="5">
    <source>
        <dbReference type="ARBA" id="ARBA00023242"/>
    </source>
</evidence>
<accession>A0A9W9WC54</accession>
<keyword evidence="2" id="KW-0805">Transcription regulation</keyword>
<dbReference type="GeneID" id="81364988"/>
<dbReference type="PANTHER" id="PTHR47171:SF4">
    <property type="entry name" value="ACETAMIDASE REGULATORY PROTEIN"/>
    <property type="match status" value="1"/>
</dbReference>
<reference evidence="7" key="1">
    <citation type="submission" date="2022-12" db="EMBL/GenBank/DDBJ databases">
        <authorList>
            <person name="Petersen C."/>
        </authorList>
    </citation>
    <scope>NUCLEOTIDE SEQUENCE</scope>
    <source>
        <strain evidence="7">IBT 29677</strain>
    </source>
</reference>
<proteinExistence type="predicted"/>
<evidence type="ECO:0000259" key="6">
    <source>
        <dbReference type="SMART" id="SM00906"/>
    </source>
</evidence>
<evidence type="ECO:0000256" key="1">
    <source>
        <dbReference type="ARBA" id="ARBA00022833"/>
    </source>
</evidence>
<reference evidence="7" key="2">
    <citation type="journal article" date="2023" name="IMA Fungus">
        <title>Comparative genomic study of the Penicillium genus elucidates a diverse pangenome and 15 lateral gene transfer events.</title>
        <authorList>
            <person name="Petersen C."/>
            <person name="Sorensen T."/>
            <person name="Nielsen M.R."/>
            <person name="Sondergaard T.E."/>
            <person name="Sorensen J.L."/>
            <person name="Fitzpatrick D.A."/>
            <person name="Frisvad J.C."/>
            <person name="Nielsen K.L."/>
        </authorList>
    </citation>
    <scope>NUCLEOTIDE SEQUENCE</scope>
    <source>
        <strain evidence="7">IBT 29677</strain>
    </source>
</reference>
<dbReference type="OrthoDB" id="39175at2759"/>
<dbReference type="SMART" id="SM00906">
    <property type="entry name" value="Fungal_trans"/>
    <property type="match status" value="1"/>
</dbReference>
<dbReference type="Proteomes" id="UP001147747">
    <property type="component" value="Unassembled WGS sequence"/>
</dbReference>
<comment type="caution">
    <text evidence="7">The sequence shown here is derived from an EMBL/GenBank/DDBJ whole genome shotgun (WGS) entry which is preliminary data.</text>
</comment>
<sequence>MQDSNSGLFSHFRAGNLSKFFETGVLTSRWEGFEESGTVRNVYIGTDISNLYHLVRDYESPDNNYISYPFPAIRDELPWKPHPELSGHHYLSSEALNDLSSLPAPSVRDALIDTYFSDIHPGCPIVDEADFRRQYADPENPPPLLVFQAVLLAAARICDHPQVATSRGSITAVLFRKARTLFELKHENDRVDLIQAAILLSSHVENSDNVASNAYNWTGDAVRTAFGMSLHRRASLRYVPSQRKGYHRKYKKVWWMLLHSEVLLALEHGRPCMIRQEDFDVGPLEDEDFSNMDDSRDKLVNRDFCCLLSEISIAALEVVHARAPRAQNTELNATKIEKSLAAIALKMPLCHDFWSSQLRLTYSLVALSFHRTSQQLHAFKLCSEEASSILTTFEAMAMQDTIRQCHQGSTTALMGAAIQFSREIKMGIGEGSIMKSISAHGQLKRLLAPAKKLVPYFTQGEAVYRLCKNLLNHGEAIIKDFQSQHMAYSTFNIPEEPNLDWFDIMTNYCMPDIDIGLGTSDWSSEGPRNRRMP</sequence>
<dbReference type="RefSeq" id="XP_056494590.1">
    <property type="nucleotide sequence ID" value="XM_056626008.1"/>
</dbReference>
<evidence type="ECO:0000256" key="2">
    <source>
        <dbReference type="ARBA" id="ARBA00023015"/>
    </source>
</evidence>
<dbReference type="EMBL" id="JAPZBU010000003">
    <property type="protein sequence ID" value="KAJ5414744.1"/>
    <property type="molecule type" value="Genomic_DNA"/>
</dbReference>
<name>A0A9W9WC54_9EURO</name>
<evidence type="ECO:0000256" key="3">
    <source>
        <dbReference type="ARBA" id="ARBA00023125"/>
    </source>
</evidence>
<keyword evidence="1" id="KW-0862">Zinc</keyword>
<evidence type="ECO:0000256" key="4">
    <source>
        <dbReference type="ARBA" id="ARBA00023163"/>
    </source>
</evidence>
<dbReference type="Pfam" id="PF04082">
    <property type="entry name" value="Fungal_trans"/>
    <property type="match status" value="1"/>
</dbReference>
<dbReference type="PANTHER" id="PTHR47171">
    <property type="entry name" value="FARA-RELATED"/>
    <property type="match status" value="1"/>
</dbReference>
<organism evidence="7 8">
    <name type="scientific">Penicillium cosmopolitanum</name>
    <dbReference type="NCBI Taxonomy" id="1131564"/>
    <lineage>
        <taxon>Eukaryota</taxon>
        <taxon>Fungi</taxon>
        <taxon>Dikarya</taxon>
        <taxon>Ascomycota</taxon>
        <taxon>Pezizomycotina</taxon>
        <taxon>Eurotiomycetes</taxon>
        <taxon>Eurotiomycetidae</taxon>
        <taxon>Eurotiales</taxon>
        <taxon>Aspergillaceae</taxon>
        <taxon>Penicillium</taxon>
    </lineage>
</organism>
<keyword evidence="4" id="KW-0804">Transcription</keyword>
<dbReference type="AlphaFoldDB" id="A0A9W9WC54"/>
<dbReference type="GO" id="GO:0006351">
    <property type="term" value="P:DNA-templated transcription"/>
    <property type="evidence" value="ECO:0007669"/>
    <property type="project" value="InterPro"/>
</dbReference>
<protein>
    <submittedName>
        <fullName evidence="7">Fungal-specific transcription factor domain-containing protein</fullName>
    </submittedName>
</protein>
<gene>
    <name evidence="7" type="ORF">N7509_001371</name>
</gene>
<dbReference type="GO" id="GO:0003677">
    <property type="term" value="F:DNA binding"/>
    <property type="evidence" value="ECO:0007669"/>
    <property type="project" value="UniProtKB-KW"/>
</dbReference>
<feature type="domain" description="Xylanolytic transcriptional activator regulatory" evidence="6">
    <location>
        <begin position="214"/>
        <end position="289"/>
    </location>
</feature>
<dbReference type="CDD" id="cd12148">
    <property type="entry name" value="fungal_TF_MHR"/>
    <property type="match status" value="1"/>
</dbReference>